<proteinExistence type="predicted"/>
<dbReference type="EMBL" id="BK032580">
    <property type="protein sequence ID" value="DAF49352.1"/>
    <property type="molecule type" value="Genomic_DNA"/>
</dbReference>
<reference evidence="1" key="1">
    <citation type="journal article" date="2021" name="Proc. Natl. Acad. Sci. U.S.A.">
        <title>A Catalog of Tens of Thousands of Viruses from Human Metagenomes Reveals Hidden Associations with Chronic Diseases.</title>
        <authorList>
            <person name="Tisza M.J."/>
            <person name="Buck C.B."/>
        </authorList>
    </citation>
    <scope>NUCLEOTIDE SEQUENCE</scope>
    <source>
        <strain evidence="1">Ct3q24</strain>
    </source>
</reference>
<protein>
    <submittedName>
        <fullName evidence="1">Acetyltransferase</fullName>
    </submittedName>
</protein>
<name>A0A8S5SEL2_9CAUD</name>
<sequence length="160" mass="18807">MVVVDMKTLIEAYSPTKHDNDIEWLSHNLRDMDLLELREKGKWDGYNQLQDAFSQPGYKNYCVYLESGEMLGVFGISERPLYMDMHCIWFMGSTILEHNFAAKRAFIQGSKKILKQWVKEYGRLFNYAHRANKLIVGWLQSVGAAFYDTEDKDYKLFIID</sequence>
<evidence type="ECO:0000313" key="1">
    <source>
        <dbReference type="EMBL" id="DAF49352.1"/>
    </source>
</evidence>
<accession>A0A8S5SEL2</accession>
<organism evidence="1">
    <name type="scientific">Siphoviridae sp. ct3q24</name>
    <dbReference type="NCBI Taxonomy" id="2827772"/>
    <lineage>
        <taxon>Viruses</taxon>
        <taxon>Duplodnaviria</taxon>
        <taxon>Heunggongvirae</taxon>
        <taxon>Uroviricota</taxon>
        <taxon>Caudoviricetes</taxon>
    </lineage>
</organism>